<evidence type="ECO:0000313" key="3">
    <source>
        <dbReference type="Proteomes" id="UP000570514"/>
    </source>
</evidence>
<evidence type="ECO:0000256" key="1">
    <source>
        <dbReference type="SAM" id="Phobius"/>
    </source>
</evidence>
<keyword evidence="1" id="KW-0472">Membrane</keyword>
<protein>
    <submittedName>
        <fullName evidence="2">Na+-translocating ferredoxin:NAD+ oxidoreductase RnfD subunit</fullName>
    </submittedName>
</protein>
<dbReference type="AlphaFoldDB" id="A0A846N424"/>
<keyword evidence="1" id="KW-1133">Transmembrane helix</keyword>
<dbReference type="Proteomes" id="UP000570514">
    <property type="component" value="Unassembled WGS sequence"/>
</dbReference>
<feature type="transmembrane region" description="Helical" evidence="1">
    <location>
        <begin position="47"/>
        <end position="65"/>
    </location>
</feature>
<evidence type="ECO:0000313" key="2">
    <source>
        <dbReference type="EMBL" id="NIK90215.1"/>
    </source>
</evidence>
<gene>
    <name evidence="2" type="ORF">FHS83_003533</name>
</gene>
<organism evidence="2 3">
    <name type="scientific">Rhizomicrobium palustre</name>
    <dbReference type="NCBI Taxonomy" id="189966"/>
    <lineage>
        <taxon>Bacteria</taxon>
        <taxon>Pseudomonadati</taxon>
        <taxon>Pseudomonadota</taxon>
        <taxon>Alphaproteobacteria</taxon>
        <taxon>Micropepsales</taxon>
        <taxon>Micropepsaceae</taxon>
        <taxon>Rhizomicrobium</taxon>
    </lineage>
</organism>
<proteinExistence type="predicted"/>
<keyword evidence="3" id="KW-1185">Reference proteome</keyword>
<reference evidence="2 3" key="1">
    <citation type="submission" date="2020-03" db="EMBL/GenBank/DDBJ databases">
        <title>Genomic Encyclopedia of Type Strains, Phase IV (KMG-IV): sequencing the most valuable type-strain genomes for metagenomic binning, comparative biology and taxonomic classification.</title>
        <authorList>
            <person name="Goeker M."/>
        </authorList>
    </citation>
    <scope>NUCLEOTIDE SEQUENCE [LARGE SCALE GENOMIC DNA]</scope>
    <source>
        <strain evidence="2 3">DSM 19867</strain>
    </source>
</reference>
<keyword evidence="1" id="KW-0812">Transmembrane</keyword>
<name>A0A846N424_9PROT</name>
<dbReference type="RefSeq" id="WP_167084578.1">
    <property type="nucleotide sequence ID" value="NZ_BAAADC010000001.1"/>
</dbReference>
<dbReference type="EMBL" id="JAASRM010000001">
    <property type="protein sequence ID" value="NIK90215.1"/>
    <property type="molecule type" value="Genomic_DNA"/>
</dbReference>
<accession>A0A846N424</accession>
<comment type="caution">
    <text evidence="2">The sequence shown here is derived from an EMBL/GenBank/DDBJ whole genome shotgun (WGS) entry which is preliminary data.</text>
</comment>
<sequence length="69" mass="7173">MALLALHTTTKRSLPALPHFHWHVKVESAVAFAVGAGLSALLVSGHFFGAATLTIIVAAVIAHALSCTR</sequence>